<dbReference type="InterPro" id="IPR046335">
    <property type="entry name" value="LacI/GalR-like_sensor"/>
</dbReference>
<accession>A0A559J5P2</accession>
<evidence type="ECO:0000259" key="4">
    <source>
        <dbReference type="PROSITE" id="PS50949"/>
    </source>
</evidence>
<dbReference type="AlphaFoldDB" id="A0A559J5P2"/>
<evidence type="ECO:0000256" key="1">
    <source>
        <dbReference type="ARBA" id="ARBA00023015"/>
    </source>
</evidence>
<dbReference type="CDD" id="cd07377">
    <property type="entry name" value="WHTH_GntR"/>
    <property type="match status" value="1"/>
</dbReference>
<comment type="caution">
    <text evidence="5">The sequence shown here is derived from an EMBL/GenBank/DDBJ whole genome shotgun (WGS) entry which is preliminary data.</text>
</comment>
<dbReference type="Pfam" id="PF13377">
    <property type="entry name" value="Peripla_BP_3"/>
    <property type="match status" value="1"/>
</dbReference>
<organism evidence="5 6">
    <name type="scientific">Cohnella terricola</name>
    <dbReference type="NCBI Taxonomy" id="1289167"/>
    <lineage>
        <taxon>Bacteria</taxon>
        <taxon>Bacillati</taxon>
        <taxon>Bacillota</taxon>
        <taxon>Bacilli</taxon>
        <taxon>Bacillales</taxon>
        <taxon>Paenibacillaceae</taxon>
        <taxon>Cohnella</taxon>
    </lineage>
</organism>
<protein>
    <submittedName>
        <fullName evidence="5">GntR family transcriptional regulator</fullName>
    </submittedName>
</protein>
<dbReference type="PANTHER" id="PTHR30146:SF109">
    <property type="entry name" value="HTH-TYPE TRANSCRIPTIONAL REGULATOR GALS"/>
    <property type="match status" value="1"/>
</dbReference>
<keyword evidence="1" id="KW-0805">Transcription regulation</keyword>
<dbReference type="InterPro" id="IPR036390">
    <property type="entry name" value="WH_DNA-bd_sf"/>
</dbReference>
<dbReference type="GO" id="GO:0003700">
    <property type="term" value="F:DNA-binding transcription factor activity"/>
    <property type="evidence" value="ECO:0007669"/>
    <property type="project" value="InterPro"/>
</dbReference>
<dbReference type="PRINTS" id="PR00035">
    <property type="entry name" value="HTHGNTR"/>
</dbReference>
<dbReference type="Gene3D" id="3.40.50.2300">
    <property type="match status" value="2"/>
</dbReference>
<gene>
    <name evidence="5" type="ORF">FPZ45_23960</name>
</gene>
<dbReference type="SMART" id="SM00345">
    <property type="entry name" value="HTH_GNTR"/>
    <property type="match status" value="1"/>
</dbReference>
<dbReference type="SUPFAM" id="SSF46785">
    <property type="entry name" value="Winged helix' DNA-binding domain"/>
    <property type="match status" value="1"/>
</dbReference>
<sequence>MKSEIHMPKNTAKLLYQIIKDDILARIENQQFSYDEPICTERSLSEQYNVSRITSKRAIDDLENEGVLYRKRGVGSFVRRPDSGESSSPSEAHSVKVRTGGKTVPLIFPFALFQGGIFRIVEAATERLKDKDYHLAVHICEPDDQKMRSLLNHLYSQHVETLIWYPMGKEMYLDILKKFADDGTRVIILDKPHDIEFLSNVVCDNFGGSYQLTSHLIDYGHRNIAYLSRSSLGEVTSLSDRFKGFSQCMKDRGLEVNPEFLNIGLSPDYHMLKHVVNSLYKSGVTAIECENDVVAFNVYMCCRSLSIQVPTQINITGFDNIDWAVTGSAQITTVDQNFAAIGEAIADLILSGIPTPVSKMVPVRLVPRTSTGPANG</sequence>
<evidence type="ECO:0000313" key="6">
    <source>
        <dbReference type="Proteomes" id="UP000316330"/>
    </source>
</evidence>
<dbReference type="PANTHER" id="PTHR30146">
    <property type="entry name" value="LACI-RELATED TRANSCRIPTIONAL REPRESSOR"/>
    <property type="match status" value="1"/>
</dbReference>
<dbReference type="PROSITE" id="PS50949">
    <property type="entry name" value="HTH_GNTR"/>
    <property type="match status" value="1"/>
</dbReference>
<evidence type="ECO:0000313" key="5">
    <source>
        <dbReference type="EMBL" id="TVX95199.1"/>
    </source>
</evidence>
<dbReference type="Pfam" id="PF00392">
    <property type="entry name" value="GntR"/>
    <property type="match status" value="1"/>
</dbReference>
<dbReference type="InterPro" id="IPR000524">
    <property type="entry name" value="Tscrpt_reg_HTH_GntR"/>
</dbReference>
<dbReference type="InterPro" id="IPR036388">
    <property type="entry name" value="WH-like_DNA-bd_sf"/>
</dbReference>
<evidence type="ECO:0000256" key="3">
    <source>
        <dbReference type="ARBA" id="ARBA00023163"/>
    </source>
</evidence>
<dbReference type="Proteomes" id="UP000316330">
    <property type="component" value="Unassembled WGS sequence"/>
</dbReference>
<dbReference type="Gene3D" id="1.10.10.10">
    <property type="entry name" value="Winged helix-like DNA-binding domain superfamily/Winged helix DNA-binding domain"/>
    <property type="match status" value="1"/>
</dbReference>
<dbReference type="CDD" id="cd06267">
    <property type="entry name" value="PBP1_LacI_sugar_binding-like"/>
    <property type="match status" value="1"/>
</dbReference>
<name>A0A559J5P2_9BACL</name>
<dbReference type="OrthoDB" id="9813468at2"/>
<dbReference type="SUPFAM" id="SSF53822">
    <property type="entry name" value="Periplasmic binding protein-like I"/>
    <property type="match status" value="1"/>
</dbReference>
<dbReference type="EMBL" id="VNJJ01000024">
    <property type="protein sequence ID" value="TVX95199.1"/>
    <property type="molecule type" value="Genomic_DNA"/>
</dbReference>
<reference evidence="5 6" key="1">
    <citation type="submission" date="2019-07" db="EMBL/GenBank/DDBJ databases">
        <authorList>
            <person name="Kim J."/>
        </authorList>
    </citation>
    <scope>NUCLEOTIDE SEQUENCE [LARGE SCALE GENOMIC DNA]</scope>
    <source>
        <strain evidence="5 6">G13</strain>
    </source>
</reference>
<keyword evidence="6" id="KW-1185">Reference proteome</keyword>
<feature type="domain" description="HTH gntR-type" evidence="4">
    <location>
        <begin position="13"/>
        <end position="81"/>
    </location>
</feature>
<keyword evidence="3" id="KW-0804">Transcription</keyword>
<keyword evidence="2" id="KW-0238">DNA-binding</keyword>
<dbReference type="GO" id="GO:0000976">
    <property type="term" value="F:transcription cis-regulatory region binding"/>
    <property type="evidence" value="ECO:0007669"/>
    <property type="project" value="TreeGrafter"/>
</dbReference>
<evidence type="ECO:0000256" key="2">
    <source>
        <dbReference type="ARBA" id="ARBA00023125"/>
    </source>
</evidence>
<dbReference type="InterPro" id="IPR028082">
    <property type="entry name" value="Peripla_BP_I"/>
</dbReference>
<proteinExistence type="predicted"/>